<evidence type="ECO:0000256" key="13">
    <source>
        <dbReference type="ARBA" id="ARBA00032593"/>
    </source>
</evidence>
<dbReference type="SUPFAM" id="SSF50037">
    <property type="entry name" value="C-terminal domain of transcriptional repressors"/>
    <property type="match status" value="1"/>
</dbReference>
<evidence type="ECO:0000256" key="7">
    <source>
        <dbReference type="ARBA" id="ARBA00023004"/>
    </source>
</evidence>
<comment type="subcellular location">
    <subcellularLocation>
        <location evidence="1">Cytoplasm</location>
    </subcellularLocation>
</comment>
<proteinExistence type="inferred from homology"/>
<keyword evidence="10" id="KW-0010">Activator</keyword>
<evidence type="ECO:0000256" key="11">
    <source>
        <dbReference type="ARBA" id="ARBA00023163"/>
    </source>
</evidence>
<evidence type="ECO:0000256" key="5">
    <source>
        <dbReference type="ARBA" id="ARBA00022490"/>
    </source>
</evidence>
<protein>
    <recommendedName>
        <fullName evidence="4">Diphtheria toxin repressor</fullName>
    </recommendedName>
    <alternativeName>
        <fullName evidence="14">Iron-dependent diphtheria tox regulatory element</fullName>
    </alternativeName>
    <alternativeName>
        <fullName evidence="13">Manganese transport regulator</fullName>
    </alternativeName>
    <alternativeName>
        <fullName evidence="15">Tox regulatory factor</fullName>
    </alternativeName>
</protein>
<evidence type="ECO:0000256" key="2">
    <source>
        <dbReference type="ARBA" id="ARBA00007871"/>
    </source>
</evidence>
<keyword evidence="19" id="KW-1185">Reference proteome</keyword>
<feature type="domain" description="HTH dtxR-type" evidence="17">
    <location>
        <begin position="6"/>
        <end position="67"/>
    </location>
</feature>
<evidence type="ECO:0000256" key="12">
    <source>
        <dbReference type="ARBA" id="ARBA00023211"/>
    </source>
</evidence>
<dbReference type="InterPro" id="IPR008988">
    <property type="entry name" value="Transcriptional_repressor_C"/>
</dbReference>
<keyword evidence="5" id="KW-0963">Cytoplasm</keyword>
<keyword evidence="9" id="KW-0238">DNA-binding</keyword>
<keyword evidence="7" id="KW-0408">Iron</keyword>
<dbReference type="RefSeq" id="WP_151843898.1">
    <property type="nucleotide sequence ID" value="NZ_WBZJ01000001.1"/>
</dbReference>
<evidence type="ECO:0000256" key="8">
    <source>
        <dbReference type="ARBA" id="ARBA00023015"/>
    </source>
</evidence>
<dbReference type="Pfam" id="PF01325">
    <property type="entry name" value="Fe_dep_repress"/>
    <property type="match status" value="1"/>
</dbReference>
<evidence type="ECO:0000256" key="3">
    <source>
        <dbReference type="ARBA" id="ARBA00011738"/>
    </source>
</evidence>
<evidence type="ECO:0000256" key="10">
    <source>
        <dbReference type="ARBA" id="ARBA00023159"/>
    </source>
</evidence>
<dbReference type="InterPro" id="IPR022689">
    <property type="entry name" value="Iron_dep_repressor"/>
</dbReference>
<comment type="caution">
    <text evidence="18">The sequence shown here is derived from an EMBL/GenBank/DDBJ whole genome shotgun (WGS) entry which is preliminary data.</text>
</comment>
<evidence type="ECO:0000313" key="19">
    <source>
        <dbReference type="Proteomes" id="UP000436181"/>
    </source>
</evidence>
<dbReference type="InterPro" id="IPR050536">
    <property type="entry name" value="DtxR_MntR_Metal-Reg"/>
</dbReference>
<dbReference type="InterPro" id="IPR022687">
    <property type="entry name" value="HTH_DTXR"/>
</dbReference>
<keyword evidence="6" id="KW-0678">Repressor</keyword>
<evidence type="ECO:0000256" key="1">
    <source>
        <dbReference type="ARBA" id="ARBA00004496"/>
    </source>
</evidence>
<dbReference type="SUPFAM" id="SSF46785">
    <property type="entry name" value="Winged helix' DNA-binding domain"/>
    <property type="match status" value="1"/>
</dbReference>
<evidence type="ECO:0000256" key="4">
    <source>
        <dbReference type="ARBA" id="ARBA00016140"/>
    </source>
</evidence>
<evidence type="ECO:0000256" key="14">
    <source>
        <dbReference type="ARBA" id="ARBA00032618"/>
    </source>
</evidence>
<comment type="subunit">
    <text evidence="3">Homodimer.</text>
</comment>
<evidence type="ECO:0000259" key="17">
    <source>
        <dbReference type="PROSITE" id="PS50944"/>
    </source>
</evidence>
<feature type="region of interest" description="Disordered" evidence="16">
    <location>
        <begin position="231"/>
        <end position="256"/>
    </location>
</feature>
<name>A0ABQ6VFY1_9CORY</name>
<dbReference type="SMART" id="SM00529">
    <property type="entry name" value="HTH_DTXR"/>
    <property type="match status" value="1"/>
</dbReference>
<dbReference type="PANTHER" id="PTHR33238:SF11">
    <property type="entry name" value="TRANSCRIPTIONAL REGULATOR MNTR"/>
    <property type="match status" value="1"/>
</dbReference>
<accession>A0ABQ6VFY1</accession>
<dbReference type="InterPro" id="IPR036421">
    <property type="entry name" value="Fe_dep_repressor_sf"/>
</dbReference>
<dbReference type="InterPro" id="IPR007167">
    <property type="entry name" value="Fe-transptr_FeoA-like"/>
</dbReference>
<dbReference type="Gene3D" id="2.30.30.90">
    <property type="match status" value="1"/>
</dbReference>
<keyword evidence="8" id="KW-0805">Transcription regulation</keyword>
<dbReference type="EMBL" id="WBZJ01000001">
    <property type="protein sequence ID" value="KAB3523104.1"/>
    <property type="molecule type" value="Genomic_DNA"/>
</dbReference>
<evidence type="ECO:0000256" key="16">
    <source>
        <dbReference type="SAM" id="MobiDB-lite"/>
    </source>
</evidence>
<comment type="similarity">
    <text evidence="2">Belongs to the DtxR/MntR family.</text>
</comment>
<dbReference type="SUPFAM" id="SSF47979">
    <property type="entry name" value="Iron-dependent repressor protein, dimerization domain"/>
    <property type="match status" value="1"/>
</dbReference>
<feature type="compositionally biased region" description="Low complexity" evidence="16">
    <location>
        <begin position="231"/>
        <end position="248"/>
    </location>
</feature>
<dbReference type="PROSITE" id="PS50944">
    <property type="entry name" value="HTH_DTXR"/>
    <property type="match status" value="1"/>
</dbReference>
<organism evidence="18 19">
    <name type="scientific">Corynebacterium zhongnanshanii</name>
    <dbReference type="NCBI Taxonomy" id="2768834"/>
    <lineage>
        <taxon>Bacteria</taxon>
        <taxon>Bacillati</taxon>
        <taxon>Actinomycetota</taxon>
        <taxon>Actinomycetes</taxon>
        <taxon>Mycobacteriales</taxon>
        <taxon>Corynebacteriaceae</taxon>
        <taxon>Corynebacterium</taxon>
    </lineage>
</organism>
<dbReference type="Proteomes" id="UP000436181">
    <property type="component" value="Unassembled WGS sequence"/>
</dbReference>
<evidence type="ECO:0000256" key="15">
    <source>
        <dbReference type="ARBA" id="ARBA00033329"/>
    </source>
</evidence>
<dbReference type="SMART" id="SM00899">
    <property type="entry name" value="FeoA"/>
    <property type="match status" value="1"/>
</dbReference>
<dbReference type="Pfam" id="PF02742">
    <property type="entry name" value="Fe_dep_repr_C"/>
    <property type="match status" value="1"/>
</dbReference>
<evidence type="ECO:0000313" key="18">
    <source>
        <dbReference type="EMBL" id="KAB3523104.1"/>
    </source>
</evidence>
<gene>
    <name evidence="18" type="ORF">F8377_02830</name>
</gene>
<dbReference type="InterPro" id="IPR036388">
    <property type="entry name" value="WH-like_DNA-bd_sf"/>
</dbReference>
<evidence type="ECO:0000256" key="6">
    <source>
        <dbReference type="ARBA" id="ARBA00022491"/>
    </source>
</evidence>
<dbReference type="InterPro" id="IPR001367">
    <property type="entry name" value="Fe_dep_repressor"/>
</dbReference>
<sequence>MHIDDLPDRTQDYLKKIYDLQEWGPGATLSSLAEHMGQRKSTTSEAIKRLVAQDLVEHAPYGDIQLTDQGTTMALAMIRRHRMIETYLCTELGYSLDEVHDEAEILEHAVSERFLEKISAVMGHPTRDPHGDPIPDAHGNLRTPPTLGLREVEPGDRVYIDRISDREGDLLKYLYQHGVQPGVQVEMQPRVFADMAELSIIDADGQVHSRVQLPSSSLGAVMCRRVQEADLQADQAPDVQADQAPDLPADLKGDDE</sequence>
<dbReference type="InterPro" id="IPR036390">
    <property type="entry name" value="WH_DNA-bd_sf"/>
</dbReference>
<dbReference type="Gene3D" id="1.10.10.10">
    <property type="entry name" value="Winged helix-like DNA-binding domain superfamily/Winged helix DNA-binding domain"/>
    <property type="match status" value="1"/>
</dbReference>
<reference evidence="18 19" key="1">
    <citation type="submission" date="2019-10" db="EMBL/GenBank/DDBJ databases">
        <title>Corynebacterium sp novel species isolated from the respiratory tract of Marmot.</title>
        <authorList>
            <person name="Zhang G."/>
        </authorList>
    </citation>
    <scope>NUCLEOTIDE SEQUENCE [LARGE SCALE GENOMIC DNA]</scope>
    <source>
        <strain evidence="18 19">336</strain>
    </source>
</reference>
<keyword evidence="12" id="KW-0464">Manganese</keyword>
<evidence type="ECO:0000256" key="9">
    <source>
        <dbReference type="ARBA" id="ARBA00023125"/>
    </source>
</evidence>
<dbReference type="InterPro" id="IPR038157">
    <property type="entry name" value="FeoA_core_dom"/>
</dbReference>
<dbReference type="Pfam" id="PF04023">
    <property type="entry name" value="FeoA"/>
    <property type="match status" value="1"/>
</dbReference>
<keyword evidence="11" id="KW-0804">Transcription</keyword>
<dbReference type="PANTHER" id="PTHR33238">
    <property type="entry name" value="IRON (METAL) DEPENDENT REPRESSOR, DTXR FAMILY"/>
    <property type="match status" value="1"/>
</dbReference>